<dbReference type="InterPro" id="IPR040265">
    <property type="entry name" value="CHUP1/IPGA1-like"/>
</dbReference>
<dbReference type="Gene3D" id="1.20.1260.60">
    <property type="entry name" value="Vacuolar protein sorting-associated protein Ist1"/>
    <property type="match status" value="1"/>
</dbReference>
<comment type="caution">
    <text evidence="5">The sequence shown here is derived from an EMBL/GenBank/DDBJ whole genome shotgun (WGS) entry which is preliminary data.</text>
</comment>
<dbReference type="PANTHER" id="PTHR31342">
    <property type="entry name" value="PROTEIN CHUP1, CHLOROPLASTIC"/>
    <property type="match status" value="1"/>
</dbReference>
<keyword evidence="6" id="KW-1185">Reference proteome</keyword>
<accession>A0AAP0RTN5</accession>
<dbReference type="Pfam" id="PF03398">
    <property type="entry name" value="Ist1"/>
    <property type="match status" value="1"/>
</dbReference>
<feature type="compositionally biased region" description="Low complexity" evidence="4">
    <location>
        <begin position="1285"/>
        <end position="1305"/>
    </location>
</feature>
<feature type="region of interest" description="Disordered" evidence="4">
    <location>
        <begin position="1268"/>
        <end position="1309"/>
    </location>
</feature>
<evidence type="ECO:0000313" key="5">
    <source>
        <dbReference type="EMBL" id="KAK9284763.1"/>
    </source>
</evidence>
<feature type="compositionally biased region" description="Polar residues" evidence="4">
    <location>
        <begin position="185"/>
        <end position="194"/>
    </location>
</feature>
<feature type="compositionally biased region" description="Basic residues" evidence="4">
    <location>
        <begin position="412"/>
        <end position="425"/>
    </location>
</feature>
<evidence type="ECO:0000256" key="2">
    <source>
        <dbReference type="ARBA" id="ARBA00023054"/>
    </source>
</evidence>
<evidence type="ECO:0000256" key="3">
    <source>
        <dbReference type="SAM" id="Coils"/>
    </source>
</evidence>
<gene>
    <name evidence="5" type="ORF">L1049_023940</name>
</gene>
<name>A0AAP0RTN5_LIQFO</name>
<dbReference type="EMBL" id="JBBPBK010000005">
    <property type="protein sequence ID" value="KAK9284763.1"/>
    <property type="molecule type" value="Genomic_DNA"/>
</dbReference>
<feature type="region of interest" description="Disordered" evidence="4">
    <location>
        <begin position="1061"/>
        <end position="1088"/>
    </location>
</feature>
<feature type="region of interest" description="Disordered" evidence="4">
    <location>
        <begin position="180"/>
        <end position="213"/>
    </location>
</feature>
<evidence type="ECO:0000313" key="6">
    <source>
        <dbReference type="Proteomes" id="UP001415857"/>
    </source>
</evidence>
<feature type="compositionally biased region" description="Basic and acidic residues" evidence="4">
    <location>
        <begin position="1272"/>
        <end position="1284"/>
    </location>
</feature>
<organism evidence="5 6">
    <name type="scientific">Liquidambar formosana</name>
    <name type="common">Formosan gum</name>
    <dbReference type="NCBI Taxonomy" id="63359"/>
    <lineage>
        <taxon>Eukaryota</taxon>
        <taxon>Viridiplantae</taxon>
        <taxon>Streptophyta</taxon>
        <taxon>Embryophyta</taxon>
        <taxon>Tracheophyta</taxon>
        <taxon>Spermatophyta</taxon>
        <taxon>Magnoliopsida</taxon>
        <taxon>eudicotyledons</taxon>
        <taxon>Gunneridae</taxon>
        <taxon>Pentapetalae</taxon>
        <taxon>Saxifragales</taxon>
        <taxon>Altingiaceae</taxon>
        <taxon>Liquidambar</taxon>
    </lineage>
</organism>
<feature type="compositionally biased region" description="Polar residues" evidence="4">
    <location>
        <begin position="441"/>
        <end position="451"/>
    </location>
</feature>
<feature type="compositionally biased region" description="Low complexity" evidence="4">
    <location>
        <begin position="355"/>
        <end position="371"/>
    </location>
</feature>
<feature type="compositionally biased region" description="Basic residues" evidence="4">
    <location>
        <begin position="1064"/>
        <end position="1083"/>
    </location>
</feature>
<evidence type="ECO:0000256" key="4">
    <source>
        <dbReference type="SAM" id="MobiDB-lite"/>
    </source>
</evidence>
<dbReference type="GO" id="GO:0015031">
    <property type="term" value="P:protein transport"/>
    <property type="evidence" value="ECO:0007669"/>
    <property type="project" value="InterPro"/>
</dbReference>
<dbReference type="PANTHER" id="PTHR31342:SF52">
    <property type="entry name" value="HYDROXYPROLINE-RICH GLYCOPROTEIN FAMILY PROTEIN"/>
    <property type="match status" value="1"/>
</dbReference>
<dbReference type="Proteomes" id="UP001415857">
    <property type="component" value="Unassembled WGS sequence"/>
</dbReference>
<keyword evidence="2 3" id="KW-0175">Coiled coil</keyword>
<feature type="coiled-coil region" evidence="3">
    <location>
        <begin position="575"/>
        <end position="602"/>
    </location>
</feature>
<proteinExistence type="inferred from homology"/>
<feature type="compositionally biased region" description="Basic and acidic residues" evidence="4">
    <location>
        <begin position="276"/>
        <end position="291"/>
    </location>
</feature>
<protein>
    <submittedName>
        <fullName evidence="5">Uncharacterized protein</fullName>
    </submittedName>
</protein>
<feature type="compositionally biased region" description="Pro residues" evidence="4">
    <location>
        <begin position="337"/>
        <end position="347"/>
    </location>
</feature>
<dbReference type="FunFam" id="1.20.1260.60:FF:000002">
    <property type="entry name" value="Vacuolar protein sorting-associated protein IST1"/>
    <property type="match status" value="1"/>
</dbReference>
<evidence type="ECO:0000256" key="1">
    <source>
        <dbReference type="ARBA" id="ARBA00005536"/>
    </source>
</evidence>
<feature type="compositionally biased region" description="Polar residues" evidence="4">
    <location>
        <begin position="203"/>
        <end position="213"/>
    </location>
</feature>
<dbReference type="InterPro" id="IPR042277">
    <property type="entry name" value="IST1-like"/>
</dbReference>
<reference evidence="5 6" key="1">
    <citation type="journal article" date="2024" name="Plant J.">
        <title>Genome sequences and population genomics reveal climatic adaptation and genomic divergence between two closely related sweetgum species.</title>
        <authorList>
            <person name="Xu W.Q."/>
            <person name="Ren C.Q."/>
            <person name="Zhang X.Y."/>
            <person name="Comes H.P."/>
            <person name="Liu X.H."/>
            <person name="Li Y.G."/>
            <person name="Kettle C.J."/>
            <person name="Jalonen R."/>
            <person name="Gaisberger H."/>
            <person name="Ma Y.Z."/>
            <person name="Qiu Y.X."/>
        </authorList>
    </citation>
    <scope>NUCLEOTIDE SEQUENCE [LARGE SCALE GENOMIC DNA]</scope>
    <source>
        <strain evidence="5">Hangzhou</strain>
    </source>
</reference>
<comment type="similarity">
    <text evidence="1">Belongs to the IST1 family.</text>
</comment>
<sequence length="1384" mass="155316">MAPALCRAAPPMLLQSNSSESRATRSSGICKNSKEVAGVMIDKPCGWAGNFMLMMDIRMKILTFRDTIDLPPCDSSGPIHELVMGTIEDFHNLYPNVVPCILDSEMKETSIYQGLTHLYKALKSIGHSWAKNHKWVTDFGYDTDDNLDNISLEQLGRIVGGRLDHMIKIARKMFDLMDEDEKNNDGSIEDSTFGDTLRESYSDNKSTCPSPVTLTSVPPELTLSMKLGEFADVSHSPPFLLPLRLQALGKLKPIDIKCLSLIHMFPNASAQGSNPMKEKNKTVDTKSKAETKVNSIAEELPTMETDERPKDSNPTDNSPKVPKYASNVMPNARGAAPEPPPPPPPSPYFLSPRVSANASPPQSNSPLNVIGVPPPPPVLPSKGSVPAPPRPMPQTKGAAPPPPPPLGAAKALRPKKANTKLKRSTHMGNTYRLLKGKVEGSSLNGKSQGRKSQLGGASGGKQGMADALAEITKRSAYFQQIEEDVQNHAKSIMEIKAAISSFQTKDMAELLKFHKYVEQHLEELTDETQVLARFEGFPSKKLESLRSAVALYSKLEGIAANLENWKIVPPLRQLLDNVESYYNKIKGEVDALERSKDEESKRFQSHNIHFDFNILVRIKESLVDVSSNCMELALKERREAQAAANAESGSKTEEGQKKACVKMLWKAFQLAFRVYSFAGGQDDRADSKKLIRRVQCRLKLLKNKRYSIVRQLREDVGQLLKIGHEQNAFNRVEQLYKDESIMTVYELLDHFCEFIILNLSYIRRNKDCPNDINEAVSSLIFASARCGDLPELRVIRKLFGERYGPKFATTAMELLPGNLVNRQIKERLSIKSVTDDVKHRLVDEIFRDYCLQPGPLALEYSSEWHRQQLQVEENGGDQVRDCDVKAYCNDSSVQEIEGKAIHIDSSINGQKLLTQECHPHGDCDVIGTPTSSIVFQSSPKVADSQHKKAEKTENYAQLGSPYKLTVSGPGTIVNRSSGMILSSTLEHKEERMAAPSSSDSSQFPEETLIYLDDIEEFQSPMSRDGNCQDQRLFMFKSTVPPKVGDGVNESYIEKNDSWIEKAGSRRSSRKSGKTSGKRLRKRSVSREKQSMKDVGCVIYYSDSNWSSPHQNRRFHHHHRQHPKKIRIEDSQQSYYAKKRLQQQTCYVGLRSNILPSKYRYDRMSSCSSCSFNCGVVTDCSLERPCYFCTSDDREELEISPQEQKRRITTLVGLSKHDIEQKKLQEKLSHCGHFGNVEALYNQEMDWVSILQKPRRNYGNRAATCDVLTLPDLRPDKESSERGAEGPDYSSSPGSSNGSNSNVASPQMTKEAHSPYLRAMTMPPERPKESRNDNILRSNSCPFEEPNHLNHVHPKLPNYDELAAKFMALKKDYLQSKHLKQPTLV</sequence>
<feature type="region of interest" description="Disordered" evidence="4">
    <location>
        <begin position="267"/>
        <end position="462"/>
    </location>
</feature>
<dbReference type="InterPro" id="IPR005061">
    <property type="entry name" value="Ist1"/>
</dbReference>